<organism evidence="2 3">
    <name type="scientific">Catenulispora yoronensis</name>
    <dbReference type="NCBI Taxonomy" id="450799"/>
    <lineage>
        <taxon>Bacteria</taxon>
        <taxon>Bacillati</taxon>
        <taxon>Actinomycetota</taxon>
        <taxon>Actinomycetes</taxon>
        <taxon>Catenulisporales</taxon>
        <taxon>Catenulisporaceae</taxon>
        <taxon>Catenulispora</taxon>
    </lineage>
</organism>
<evidence type="ECO:0000313" key="3">
    <source>
        <dbReference type="Proteomes" id="UP001500751"/>
    </source>
</evidence>
<evidence type="ECO:0000256" key="1">
    <source>
        <dbReference type="SAM" id="Phobius"/>
    </source>
</evidence>
<accession>A0ABN2TRZ9</accession>
<dbReference type="EMBL" id="BAAAQN010000005">
    <property type="protein sequence ID" value="GAA2018402.1"/>
    <property type="molecule type" value="Genomic_DNA"/>
</dbReference>
<feature type="transmembrane region" description="Helical" evidence="1">
    <location>
        <begin position="94"/>
        <end position="114"/>
    </location>
</feature>
<name>A0ABN2TRZ9_9ACTN</name>
<reference evidence="2 3" key="1">
    <citation type="journal article" date="2019" name="Int. J. Syst. Evol. Microbiol.">
        <title>The Global Catalogue of Microorganisms (GCM) 10K type strain sequencing project: providing services to taxonomists for standard genome sequencing and annotation.</title>
        <authorList>
            <consortium name="The Broad Institute Genomics Platform"/>
            <consortium name="The Broad Institute Genome Sequencing Center for Infectious Disease"/>
            <person name="Wu L."/>
            <person name="Ma J."/>
        </authorList>
    </citation>
    <scope>NUCLEOTIDE SEQUENCE [LARGE SCALE GENOMIC DNA]</scope>
    <source>
        <strain evidence="2 3">JCM 16014</strain>
    </source>
</reference>
<keyword evidence="1" id="KW-0472">Membrane</keyword>
<sequence>MLSPSLLNFTSGLAAGAGINLLTGLSGTPNPARAPTVLDSVIWVVDAAFMAHAAQLAESADRAAGSVIDNTLTPAERSALLHDEESQVRKPYRISIVLSGVFLLTAVLLIPGLLKG</sequence>
<gene>
    <name evidence="2" type="ORF">GCM10009839_13230</name>
</gene>
<evidence type="ECO:0000313" key="2">
    <source>
        <dbReference type="EMBL" id="GAA2018402.1"/>
    </source>
</evidence>
<keyword evidence="3" id="KW-1185">Reference proteome</keyword>
<dbReference type="Proteomes" id="UP001500751">
    <property type="component" value="Unassembled WGS sequence"/>
</dbReference>
<proteinExistence type="predicted"/>
<protein>
    <submittedName>
        <fullName evidence="2">Uncharacterized protein</fullName>
    </submittedName>
</protein>
<comment type="caution">
    <text evidence="2">The sequence shown here is derived from an EMBL/GenBank/DDBJ whole genome shotgun (WGS) entry which is preliminary data.</text>
</comment>
<dbReference type="RefSeq" id="WP_344664596.1">
    <property type="nucleotide sequence ID" value="NZ_BAAAQN010000005.1"/>
</dbReference>
<keyword evidence="1" id="KW-1133">Transmembrane helix</keyword>
<keyword evidence="1" id="KW-0812">Transmembrane</keyword>